<dbReference type="InterPro" id="IPR027806">
    <property type="entry name" value="HARBI1_dom"/>
</dbReference>
<evidence type="ECO:0000256" key="1">
    <source>
        <dbReference type="ARBA" id="ARBA00001968"/>
    </source>
</evidence>
<name>A0ABQ9I8A7_9NEOP</name>
<sequence>MCPLGSGSVYFNYKDYYSVVLMVVADSKYIFVFVDVETYGKDCDSSIVKKSGLLKSIETDSQQLPEDKPFGLHQHLLRSFSGTHLHSRTVCSTTDRIIVNACILLHYFVRGKDRYFAKDTTAITGLEDVPKENVMRGDLSVNTVRNIFNKYFLSSVRDIRWQIVLNVTYVTVSLARPGTSASAVAMAGCIPAPTKLRAIISQCERSHMLIHANKGIWTADILPAFQNRRDWQVKLEHLRGCDHYRPPQLLLKQSPPWKVERIGGDTYKVETMVAGPWFQVGTTRLWSPLRRPALTLSRRSRLTKQN</sequence>
<dbReference type="EMBL" id="JARBHB010000002">
    <property type="protein sequence ID" value="KAJ8892871.1"/>
    <property type="molecule type" value="Genomic_DNA"/>
</dbReference>
<proteinExistence type="predicted"/>
<protein>
    <recommendedName>
        <fullName evidence="3">DDE Tnp4 domain-containing protein</fullName>
    </recommendedName>
</protein>
<evidence type="ECO:0000259" key="3">
    <source>
        <dbReference type="Pfam" id="PF13359"/>
    </source>
</evidence>
<evidence type="ECO:0000313" key="4">
    <source>
        <dbReference type="EMBL" id="KAJ8892871.1"/>
    </source>
</evidence>
<keyword evidence="5" id="KW-1185">Reference proteome</keyword>
<accession>A0ABQ9I8A7</accession>
<evidence type="ECO:0000256" key="2">
    <source>
        <dbReference type="ARBA" id="ARBA00022723"/>
    </source>
</evidence>
<dbReference type="Proteomes" id="UP001159363">
    <property type="component" value="Chromosome 2"/>
</dbReference>
<gene>
    <name evidence="4" type="ORF">PR048_005452</name>
</gene>
<evidence type="ECO:0000313" key="5">
    <source>
        <dbReference type="Proteomes" id="UP001159363"/>
    </source>
</evidence>
<reference evidence="4 5" key="1">
    <citation type="submission" date="2023-02" db="EMBL/GenBank/DDBJ databases">
        <title>LHISI_Scaffold_Assembly.</title>
        <authorList>
            <person name="Stuart O.P."/>
            <person name="Cleave R."/>
            <person name="Magrath M.J.L."/>
            <person name="Mikheyev A.S."/>
        </authorList>
    </citation>
    <scope>NUCLEOTIDE SEQUENCE [LARGE SCALE GENOMIC DNA]</scope>
    <source>
        <strain evidence="4">Daus_M_001</strain>
        <tissue evidence="4">Leg muscle</tissue>
    </source>
</reference>
<feature type="domain" description="DDE Tnp4" evidence="3">
    <location>
        <begin position="6"/>
        <end position="93"/>
    </location>
</feature>
<comment type="cofactor">
    <cofactor evidence="1">
        <name>a divalent metal cation</name>
        <dbReference type="ChEBI" id="CHEBI:60240"/>
    </cofactor>
</comment>
<dbReference type="Pfam" id="PF13359">
    <property type="entry name" value="DDE_Tnp_4"/>
    <property type="match status" value="1"/>
</dbReference>
<comment type="caution">
    <text evidence="4">The sequence shown here is derived from an EMBL/GenBank/DDBJ whole genome shotgun (WGS) entry which is preliminary data.</text>
</comment>
<keyword evidence="2" id="KW-0479">Metal-binding</keyword>
<organism evidence="4 5">
    <name type="scientific">Dryococelus australis</name>
    <dbReference type="NCBI Taxonomy" id="614101"/>
    <lineage>
        <taxon>Eukaryota</taxon>
        <taxon>Metazoa</taxon>
        <taxon>Ecdysozoa</taxon>
        <taxon>Arthropoda</taxon>
        <taxon>Hexapoda</taxon>
        <taxon>Insecta</taxon>
        <taxon>Pterygota</taxon>
        <taxon>Neoptera</taxon>
        <taxon>Polyneoptera</taxon>
        <taxon>Phasmatodea</taxon>
        <taxon>Verophasmatodea</taxon>
        <taxon>Anareolatae</taxon>
        <taxon>Phasmatidae</taxon>
        <taxon>Eurycanthinae</taxon>
        <taxon>Dryococelus</taxon>
    </lineage>
</organism>